<reference evidence="2 3" key="1">
    <citation type="submission" date="2010-08" db="EMBL/GenBank/DDBJ databases">
        <title>Complete sequence of Gallionella capsiferriformans ES-2.</title>
        <authorList>
            <consortium name="US DOE Joint Genome Institute"/>
            <person name="Lucas S."/>
            <person name="Copeland A."/>
            <person name="Lapidus A."/>
            <person name="Cheng J.-F."/>
            <person name="Bruce D."/>
            <person name="Goodwin L."/>
            <person name="Pitluck S."/>
            <person name="Chertkov O."/>
            <person name="Davenport K.W."/>
            <person name="Detter J.C."/>
            <person name="Han C."/>
            <person name="Tapia R."/>
            <person name="Land M."/>
            <person name="Hauser L."/>
            <person name="Chang Y.-J."/>
            <person name="Jeffries C."/>
            <person name="Kyrpides N."/>
            <person name="Ivanova N."/>
            <person name="Mikhailova N."/>
            <person name="Shelobolina E.S."/>
            <person name="Picardal F."/>
            <person name="Roden E."/>
            <person name="Emerson D."/>
            <person name="Woyke T."/>
        </authorList>
    </citation>
    <scope>NUCLEOTIDE SEQUENCE [LARGE SCALE GENOMIC DNA]</scope>
    <source>
        <strain evidence="2 3">ES-2</strain>
    </source>
</reference>
<evidence type="ECO:0000313" key="3">
    <source>
        <dbReference type="Proteomes" id="UP000001235"/>
    </source>
</evidence>
<gene>
    <name evidence="2" type="ordered locus">Galf_1848</name>
</gene>
<dbReference type="EMBL" id="CP002159">
    <property type="protein sequence ID" value="ADL55858.1"/>
    <property type="molecule type" value="Genomic_DNA"/>
</dbReference>
<dbReference type="eggNOG" id="COG2984">
    <property type="taxonomic scope" value="Bacteria"/>
</dbReference>
<feature type="chain" id="PRO_5003128221" description="ABC transporter substrate binding protein" evidence="1">
    <location>
        <begin position="25"/>
        <end position="299"/>
    </location>
</feature>
<dbReference type="Gene3D" id="3.40.50.2300">
    <property type="match status" value="1"/>
</dbReference>
<keyword evidence="3" id="KW-1185">Reference proteome</keyword>
<evidence type="ECO:0000313" key="2">
    <source>
        <dbReference type="EMBL" id="ADL55858.1"/>
    </source>
</evidence>
<dbReference type="AlphaFoldDB" id="D9SH61"/>
<dbReference type="RefSeq" id="WP_013293792.1">
    <property type="nucleotide sequence ID" value="NC_014394.1"/>
</dbReference>
<sequence precursor="true">MSLNTKFASCALLLACWFSPHVRAEAPFRVLVVQSDNNLPYQSFTKALNFPAHFQIEVLPRAEDFAAQPADLVVTVGLRAAELVAKKAVQPVLAAMIPSTLPAKQLRSRMISAIYLDQPRARQVAFLRAVLPEHTRVGVLYSAENRFDFAGFRTELSRQGGVLVMHNLRSDTTLFDDLEAVLGESDVLFAVPDSVVYNGNTIRNILLSSYRRSIPLVGFSQSYVKAGALCALFSTPEQLAAQASAMIGSFFALGKLPESQYPLFYTIALNQEVARTLGIKLNTAEMIRLQVEKMSGPAR</sequence>
<protein>
    <recommendedName>
        <fullName evidence="4">ABC transporter substrate binding protein</fullName>
    </recommendedName>
</protein>
<evidence type="ECO:0008006" key="4">
    <source>
        <dbReference type="Google" id="ProtNLM"/>
    </source>
</evidence>
<feature type="signal peptide" evidence="1">
    <location>
        <begin position="1"/>
        <end position="24"/>
    </location>
</feature>
<name>D9SH61_GALCS</name>
<proteinExistence type="predicted"/>
<dbReference type="InterPro" id="IPR007487">
    <property type="entry name" value="ABC_transpt-TYRBP-like"/>
</dbReference>
<organism evidence="2 3">
    <name type="scientific">Gallionella capsiferriformans (strain ES-2)</name>
    <name type="common">Gallionella ferruginea capsiferriformans (strain ES-2)</name>
    <dbReference type="NCBI Taxonomy" id="395494"/>
    <lineage>
        <taxon>Bacteria</taxon>
        <taxon>Pseudomonadati</taxon>
        <taxon>Pseudomonadota</taxon>
        <taxon>Betaproteobacteria</taxon>
        <taxon>Nitrosomonadales</taxon>
        <taxon>Gallionellaceae</taxon>
        <taxon>Gallionella</taxon>
    </lineage>
</organism>
<dbReference type="PANTHER" id="PTHR35271:SF1">
    <property type="entry name" value="ABC TRANSPORTER, SUBSTRATE-BINDING LIPOPROTEIN"/>
    <property type="match status" value="1"/>
</dbReference>
<keyword evidence="1" id="KW-0732">Signal</keyword>
<accession>D9SH61</accession>
<dbReference type="PANTHER" id="PTHR35271">
    <property type="entry name" value="ABC TRANSPORTER, SUBSTRATE-BINDING LIPOPROTEIN-RELATED"/>
    <property type="match status" value="1"/>
</dbReference>
<dbReference type="STRING" id="395494.Galf_1848"/>
<dbReference type="KEGG" id="gca:Galf_1848"/>
<evidence type="ECO:0000256" key="1">
    <source>
        <dbReference type="SAM" id="SignalP"/>
    </source>
</evidence>
<dbReference type="OrthoDB" id="9178917at2"/>
<dbReference type="Pfam" id="PF04392">
    <property type="entry name" value="ABC_sub_bind"/>
    <property type="match status" value="1"/>
</dbReference>
<dbReference type="HOGENOM" id="CLU_058196_4_1_4"/>
<dbReference type="Proteomes" id="UP000001235">
    <property type="component" value="Chromosome"/>
</dbReference>